<evidence type="ECO:0000259" key="5">
    <source>
        <dbReference type="Pfam" id="PF01743"/>
    </source>
</evidence>
<keyword evidence="2 4" id="KW-0808">Transferase</keyword>
<evidence type="ECO:0000313" key="7">
    <source>
        <dbReference type="Proteomes" id="UP001365542"/>
    </source>
</evidence>
<dbReference type="GO" id="GO:0003723">
    <property type="term" value="F:RNA binding"/>
    <property type="evidence" value="ECO:0007669"/>
    <property type="project" value="UniProtKB-KW"/>
</dbReference>
<keyword evidence="7" id="KW-1185">Reference proteome</keyword>
<dbReference type="AlphaFoldDB" id="A0AAV9XR75"/>
<dbReference type="SUPFAM" id="SSF81301">
    <property type="entry name" value="Nucleotidyltransferase"/>
    <property type="match status" value="1"/>
</dbReference>
<proteinExistence type="inferred from homology"/>
<dbReference type="CDD" id="cd05398">
    <property type="entry name" value="NT_ClassII-CCAase"/>
    <property type="match status" value="1"/>
</dbReference>
<evidence type="ECO:0000313" key="6">
    <source>
        <dbReference type="EMBL" id="KAK6544538.1"/>
    </source>
</evidence>
<dbReference type="InterPro" id="IPR002646">
    <property type="entry name" value="PolA_pol_head_dom"/>
</dbReference>
<evidence type="ECO:0000256" key="1">
    <source>
        <dbReference type="ARBA" id="ARBA00007265"/>
    </source>
</evidence>
<dbReference type="Proteomes" id="UP001365542">
    <property type="component" value="Unassembled WGS sequence"/>
</dbReference>
<dbReference type="SUPFAM" id="SSF81891">
    <property type="entry name" value="Poly A polymerase C-terminal region-like"/>
    <property type="match status" value="1"/>
</dbReference>
<comment type="similarity">
    <text evidence="1 4">Belongs to the tRNA nucleotidyltransferase/poly(A) polymerase family.</text>
</comment>
<evidence type="ECO:0000256" key="2">
    <source>
        <dbReference type="ARBA" id="ARBA00022679"/>
    </source>
</evidence>
<name>A0AAV9XR75_9PEZI</name>
<dbReference type="FunFam" id="3.30.460.10:FF:000019">
    <property type="entry name" value="tRNA nucleotidyltransferase cca2"/>
    <property type="match status" value="1"/>
</dbReference>
<protein>
    <submittedName>
        <fullName evidence="6">CCA tRNA nucleotidyltransferase, mitochondrial</fullName>
    </submittedName>
</protein>
<dbReference type="PANTHER" id="PTHR13734">
    <property type="entry name" value="TRNA-NUCLEOTIDYLTRANSFERASE"/>
    <property type="match status" value="1"/>
</dbReference>
<dbReference type="Pfam" id="PF01743">
    <property type="entry name" value="PolyA_pol"/>
    <property type="match status" value="1"/>
</dbReference>
<evidence type="ECO:0000256" key="3">
    <source>
        <dbReference type="ARBA" id="ARBA00022884"/>
    </source>
</evidence>
<keyword evidence="3 4" id="KW-0694">RNA-binding</keyword>
<evidence type="ECO:0000256" key="4">
    <source>
        <dbReference type="RuleBase" id="RU003953"/>
    </source>
</evidence>
<dbReference type="GO" id="GO:0052927">
    <property type="term" value="F:CC tRNA cytidylyltransferase activity"/>
    <property type="evidence" value="ECO:0007669"/>
    <property type="project" value="TreeGrafter"/>
</dbReference>
<dbReference type="GO" id="GO:0005739">
    <property type="term" value="C:mitochondrion"/>
    <property type="evidence" value="ECO:0007669"/>
    <property type="project" value="UniProtKB-ARBA"/>
</dbReference>
<dbReference type="Gene3D" id="3.30.460.10">
    <property type="entry name" value="Beta Polymerase, domain 2"/>
    <property type="match status" value="1"/>
</dbReference>
<organism evidence="6 7">
    <name type="scientific">Orbilia ellipsospora</name>
    <dbReference type="NCBI Taxonomy" id="2528407"/>
    <lineage>
        <taxon>Eukaryota</taxon>
        <taxon>Fungi</taxon>
        <taxon>Dikarya</taxon>
        <taxon>Ascomycota</taxon>
        <taxon>Pezizomycotina</taxon>
        <taxon>Orbiliomycetes</taxon>
        <taxon>Orbiliales</taxon>
        <taxon>Orbiliaceae</taxon>
        <taxon>Orbilia</taxon>
    </lineage>
</organism>
<dbReference type="InterPro" id="IPR043519">
    <property type="entry name" value="NT_sf"/>
</dbReference>
<reference evidence="6 7" key="1">
    <citation type="submission" date="2019-10" db="EMBL/GenBank/DDBJ databases">
        <authorList>
            <person name="Palmer J.M."/>
        </authorList>
    </citation>
    <scope>NUCLEOTIDE SEQUENCE [LARGE SCALE GENOMIC DNA]</scope>
    <source>
        <strain evidence="6 7">TWF694</strain>
    </source>
</reference>
<dbReference type="GO" id="GO:0001680">
    <property type="term" value="P:tRNA 3'-terminal CCA addition"/>
    <property type="evidence" value="ECO:0007669"/>
    <property type="project" value="UniProtKB-ARBA"/>
</dbReference>
<accession>A0AAV9XR75</accession>
<dbReference type="Gene3D" id="1.10.3090.10">
    <property type="entry name" value="cca-adding enzyme, domain 2"/>
    <property type="match status" value="1"/>
</dbReference>
<dbReference type="GO" id="GO:0052929">
    <property type="term" value="F:ATP:3'-cytidine-cytidine-tRNA adenylyltransferase activity"/>
    <property type="evidence" value="ECO:0007669"/>
    <property type="project" value="TreeGrafter"/>
</dbReference>
<sequence>MVRPSVLNRRLRLSLKSPISESPRHCTFARRRNISTTLPSISPLSRSISHSLCRNHLLSLILPYTRTTDIAFQRQYFSKNITMASEPPLPTITLTADETKVRNLLVDLAASIDAQNTDSDRPPTVLRITGGWVRDKLLNGKSNDIDIGINNMTGFEFANHLSEFLTSNVEKYGIPPKSIHKIESNPEKSKHLETATTKIMGLDIDFVNLRSETYSDESRIPQMKFGTPTEDALRRDACVNALFYNLMTQQVEDFTTRGLPDLHAKLIRTPLPPYETFRDDPLRVLRLIRFASRLSFTIIPEVTEAMRNPDIKTALKLKISRERVLAEVEKMLNGAEHPYEALDIIEKLELGDCIFDPPEEKREEWGVRISNFRAAIQVLKGFYGGSWQGCDRVKGLVVSERDRYLMWLFAAVSPWNGIVWTKEKKKTWPAAAVAARSGLMLSNVNFESLVRMFGNMEGIRGCLGRADAMTRAEVGGLVRGWGSEWRVQIFASLVMEIVERSSDAEGEGQRKFEPDVEVLEKYEGLVKRIEDLGLEKAWDFKPLLTGTELQDVLKKKPGPWMKKVLEDVMVWQLDHPGGTKDEAKEFVASLEKTS</sequence>
<dbReference type="PANTHER" id="PTHR13734:SF5">
    <property type="entry name" value="CCA TRNA NUCLEOTIDYLTRANSFERASE, MITOCHONDRIAL"/>
    <property type="match status" value="1"/>
</dbReference>
<dbReference type="EMBL" id="JAVHJO010000001">
    <property type="protein sequence ID" value="KAK6544538.1"/>
    <property type="molecule type" value="Genomic_DNA"/>
</dbReference>
<comment type="caution">
    <text evidence="6">The sequence shown here is derived from an EMBL/GenBank/DDBJ whole genome shotgun (WGS) entry which is preliminary data.</text>
</comment>
<gene>
    <name evidence="6" type="primary">CCA1</name>
    <name evidence="6" type="ORF">TWF694_001228</name>
</gene>
<feature type="domain" description="Poly A polymerase head" evidence="5">
    <location>
        <begin position="126"/>
        <end position="268"/>
    </location>
</feature>